<dbReference type="EMBL" id="AGCM01000020">
    <property type="protein sequence ID" value="EHM55858.1"/>
    <property type="molecule type" value="Genomic_DNA"/>
</dbReference>
<dbReference type="STRING" id="797473.HMPREF9080_00367"/>
<name>G9ZC85_9GAMM</name>
<reference evidence="1 2" key="1">
    <citation type="submission" date="2011-08" db="EMBL/GenBank/DDBJ databases">
        <authorList>
            <person name="Weinstock G."/>
            <person name="Sodergren E."/>
            <person name="Clifton S."/>
            <person name="Fulton L."/>
            <person name="Fulton B."/>
            <person name="Courtney L."/>
            <person name="Fronick C."/>
            <person name="Harrison M."/>
            <person name="Strong C."/>
            <person name="Farmer C."/>
            <person name="Delahaunty K."/>
            <person name="Markovic C."/>
            <person name="Hall O."/>
            <person name="Minx P."/>
            <person name="Tomlinson C."/>
            <person name="Mitreva M."/>
            <person name="Hou S."/>
            <person name="Chen J."/>
            <person name="Wollam A."/>
            <person name="Pepin K.H."/>
            <person name="Johnson M."/>
            <person name="Bhonagiri V."/>
            <person name="Zhang X."/>
            <person name="Suruliraj S."/>
            <person name="Warren W."/>
            <person name="Chinwalla A."/>
            <person name="Mardis E.R."/>
            <person name="Wilson R.K."/>
        </authorList>
    </citation>
    <scope>NUCLEOTIDE SEQUENCE [LARGE SCALE GENOMIC DNA]</scope>
    <source>
        <strain evidence="1 2">F0432</strain>
    </source>
</reference>
<accession>G9ZC85</accession>
<dbReference type="AlphaFoldDB" id="G9ZC85"/>
<proteinExistence type="predicted"/>
<comment type="caution">
    <text evidence="1">The sequence shown here is derived from an EMBL/GenBank/DDBJ whole genome shotgun (WGS) entry which is preliminary data.</text>
</comment>
<sequence length="42" mass="4774">MAHPAFTPLGGASNHAAWRLFYCSHSVWLSPPPRYMMRDGRT</sequence>
<evidence type="ECO:0000313" key="1">
    <source>
        <dbReference type="EMBL" id="EHM55858.1"/>
    </source>
</evidence>
<dbReference type="HOGENOM" id="CLU_3248982_0_0_6"/>
<organism evidence="1 2">
    <name type="scientific">Cardiobacterium valvarum F0432</name>
    <dbReference type="NCBI Taxonomy" id="797473"/>
    <lineage>
        <taxon>Bacteria</taxon>
        <taxon>Pseudomonadati</taxon>
        <taxon>Pseudomonadota</taxon>
        <taxon>Gammaproteobacteria</taxon>
        <taxon>Cardiobacteriales</taxon>
        <taxon>Cardiobacteriaceae</taxon>
        <taxon>Cardiobacterium</taxon>
    </lineage>
</organism>
<protein>
    <submittedName>
        <fullName evidence="1">Uncharacterized protein</fullName>
    </submittedName>
</protein>
<evidence type="ECO:0000313" key="2">
    <source>
        <dbReference type="Proteomes" id="UP000004750"/>
    </source>
</evidence>
<gene>
    <name evidence="1" type="ORF">HMPREF9080_00367</name>
</gene>
<dbReference type="Proteomes" id="UP000004750">
    <property type="component" value="Unassembled WGS sequence"/>
</dbReference>